<keyword evidence="2" id="KW-1003">Cell membrane</keyword>
<dbReference type="InterPro" id="IPR037185">
    <property type="entry name" value="EmrE-like"/>
</dbReference>
<feature type="transmembrane region" description="Helical" evidence="6">
    <location>
        <begin position="97"/>
        <end position="115"/>
    </location>
</feature>
<keyword evidence="4 6" id="KW-1133">Transmembrane helix</keyword>
<comment type="subcellular location">
    <subcellularLocation>
        <location evidence="1">Cell membrane</location>
        <topology evidence="1">Multi-pass membrane protein</topology>
    </subcellularLocation>
</comment>
<dbReference type="Proteomes" id="UP000093281">
    <property type="component" value="Unassembled WGS sequence"/>
</dbReference>
<keyword evidence="3 6" id="KW-0812">Transmembrane</keyword>
<evidence type="ECO:0000313" key="8">
    <source>
        <dbReference type="EMBL" id="OCL97950.1"/>
    </source>
</evidence>
<evidence type="ECO:0000259" key="7">
    <source>
        <dbReference type="Pfam" id="PF00892"/>
    </source>
</evidence>
<feature type="domain" description="EamA" evidence="7">
    <location>
        <begin position="6"/>
        <end position="138"/>
    </location>
</feature>
<feature type="domain" description="EamA" evidence="7">
    <location>
        <begin position="154"/>
        <end position="290"/>
    </location>
</feature>
<feature type="transmembrane region" description="Helical" evidence="6">
    <location>
        <begin position="216"/>
        <end position="236"/>
    </location>
</feature>
<sequence>MQQTTKAHIYVIIATIFIAGSFLASYKLSNTIDAISLTLYRFVLALIFLSPLIIFNKKRLKAVPKFLPKAMIISLFYSLYFIGMFKALEYTTVLNTGSIYTLVPLITAILCIFFFKEKIPFKQLIIYIIGIISTLIVVFKADLELLLKFSLNQGDIIFLIASLSMALYSIFLKVLYKKDDDIIVLVYSTLIAGIIWMSFTMWILDIPYEWEKVHGNLLFSMLYLVIATTILTLFLYQKATLILGPKKVMAYIYLSPSLVALIMFVFEKQTISLGVLIGIILSTIATIIILRQKS</sequence>
<evidence type="ECO:0000313" key="9">
    <source>
        <dbReference type="Proteomes" id="UP000093281"/>
    </source>
</evidence>
<evidence type="ECO:0000256" key="6">
    <source>
        <dbReference type="SAM" id="Phobius"/>
    </source>
</evidence>
<feature type="transmembrane region" description="Helical" evidence="6">
    <location>
        <begin position="7"/>
        <end position="28"/>
    </location>
</feature>
<dbReference type="InterPro" id="IPR000620">
    <property type="entry name" value="EamA_dom"/>
</dbReference>
<dbReference type="STRING" id="544718.AAX25_01620"/>
<proteinExistence type="predicted"/>
<evidence type="ECO:0000256" key="1">
    <source>
        <dbReference type="ARBA" id="ARBA00004651"/>
    </source>
</evidence>
<feature type="transmembrane region" description="Helical" evidence="6">
    <location>
        <begin position="248"/>
        <end position="266"/>
    </location>
</feature>
<dbReference type="OrthoDB" id="5338957at2"/>
<accession>A0A1C0B5F2</accession>
<dbReference type="PATRIC" id="fig|544718.51.peg.1774"/>
<reference evidence="9" key="1">
    <citation type="submission" date="2015-05" db="EMBL/GenBank/DDBJ databases">
        <authorList>
            <person name="Rovetto F."/>
            <person name="Cocolin L."/>
            <person name="Illeghems K."/>
            <person name="Van Nieuwerburgh F."/>
            <person name="Houf K."/>
        </authorList>
    </citation>
    <scope>NUCLEOTIDE SEQUENCE [LARGE SCALE GENOMIC DNA]</scope>
    <source>
        <strain evidence="9">DU22</strain>
    </source>
</reference>
<dbReference type="GO" id="GO:0005886">
    <property type="term" value="C:plasma membrane"/>
    <property type="evidence" value="ECO:0007669"/>
    <property type="project" value="UniProtKB-SubCell"/>
</dbReference>
<dbReference type="RefSeq" id="WP_066187338.1">
    <property type="nucleotide sequence ID" value="NZ_LCUJ01000008.1"/>
</dbReference>
<name>A0A1C0B5F2_9BACT</name>
<dbReference type="EMBL" id="LCUJ01000008">
    <property type="protein sequence ID" value="OCL97950.1"/>
    <property type="molecule type" value="Genomic_DNA"/>
</dbReference>
<feature type="transmembrane region" description="Helical" evidence="6">
    <location>
        <begin position="34"/>
        <end position="54"/>
    </location>
</feature>
<feature type="transmembrane region" description="Helical" evidence="6">
    <location>
        <begin position="124"/>
        <end position="141"/>
    </location>
</feature>
<dbReference type="AlphaFoldDB" id="A0A1C0B5F2"/>
<feature type="transmembrane region" description="Helical" evidence="6">
    <location>
        <begin position="272"/>
        <end position="290"/>
    </location>
</feature>
<dbReference type="InterPro" id="IPR050638">
    <property type="entry name" value="AA-Vitamin_Transporters"/>
</dbReference>
<evidence type="ECO:0000256" key="5">
    <source>
        <dbReference type="ARBA" id="ARBA00023136"/>
    </source>
</evidence>
<feature type="transmembrane region" description="Helical" evidence="6">
    <location>
        <begin position="156"/>
        <end position="175"/>
    </location>
</feature>
<keyword evidence="5 6" id="KW-0472">Membrane</keyword>
<dbReference type="PANTHER" id="PTHR32322:SF18">
    <property type="entry name" value="S-ADENOSYLMETHIONINE_S-ADENOSYLHOMOCYSTEINE TRANSPORTER"/>
    <property type="match status" value="1"/>
</dbReference>
<feature type="transmembrane region" description="Helical" evidence="6">
    <location>
        <begin position="182"/>
        <end position="204"/>
    </location>
</feature>
<evidence type="ECO:0000256" key="2">
    <source>
        <dbReference type="ARBA" id="ARBA00022475"/>
    </source>
</evidence>
<feature type="transmembrane region" description="Helical" evidence="6">
    <location>
        <begin position="66"/>
        <end position="85"/>
    </location>
</feature>
<organism evidence="8 9">
    <name type="scientific">Aliarcobacter thereius</name>
    <dbReference type="NCBI Taxonomy" id="544718"/>
    <lineage>
        <taxon>Bacteria</taxon>
        <taxon>Pseudomonadati</taxon>
        <taxon>Campylobacterota</taxon>
        <taxon>Epsilonproteobacteria</taxon>
        <taxon>Campylobacterales</taxon>
        <taxon>Arcobacteraceae</taxon>
        <taxon>Aliarcobacter</taxon>
    </lineage>
</organism>
<dbReference type="SUPFAM" id="SSF103481">
    <property type="entry name" value="Multidrug resistance efflux transporter EmrE"/>
    <property type="match status" value="2"/>
</dbReference>
<dbReference type="PANTHER" id="PTHR32322">
    <property type="entry name" value="INNER MEMBRANE TRANSPORTER"/>
    <property type="match status" value="1"/>
</dbReference>
<gene>
    <name evidence="8" type="ORF">AAX29_01806</name>
</gene>
<evidence type="ECO:0000256" key="4">
    <source>
        <dbReference type="ARBA" id="ARBA00022989"/>
    </source>
</evidence>
<comment type="caution">
    <text evidence="8">The sequence shown here is derived from an EMBL/GenBank/DDBJ whole genome shotgun (WGS) entry which is preliminary data.</text>
</comment>
<protein>
    <submittedName>
        <fullName evidence="8">EamA-like transporter family protein</fullName>
    </submittedName>
</protein>
<dbReference type="Pfam" id="PF00892">
    <property type="entry name" value="EamA"/>
    <property type="match status" value="2"/>
</dbReference>
<evidence type="ECO:0000256" key="3">
    <source>
        <dbReference type="ARBA" id="ARBA00022692"/>
    </source>
</evidence>